<evidence type="ECO:0000256" key="2">
    <source>
        <dbReference type="RuleBase" id="RU004011"/>
    </source>
</evidence>
<dbReference type="Pfam" id="PF00334">
    <property type="entry name" value="NDK"/>
    <property type="match status" value="1"/>
</dbReference>
<dbReference type="InterPro" id="IPR001564">
    <property type="entry name" value="Nucleoside_diP_kinase"/>
</dbReference>
<keyword evidence="5" id="KW-1185">Reference proteome</keyword>
<keyword evidence="4" id="KW-0808">Transferase</keyword>
<dbReference type="InterPro" id="IPR036850">
    <property type="entry name" value="NDK-like_dom_sf"/>
</dbReference>
<evidence type="ECO:0000256" key="1">
    <source>
        <dbReference type="PROSITE-ProRule" id="PRU00706"/>
    </source>
</evidence>
<dbReference type="EMBL" id="OBEG01000003">
    <property type="protein sequence ID" value="SNY82425.1"/>
    <property type="molecule type" value="Genomic_DNA"/>
</dbReference>
<proteinExistence type="inferred from homology"/>
<evidence type="ECO:0000259" key="3">
    <source>
        <dbReference type="SMART" id="SM00562"/>
    </source>
</evidence>
<dbReference type="InterPro" id="IPR034907">
    <property type="entry name" value="NDK-like_dom"/>
</dbReference>
<dbReference type="OrthoDB" id="7838374at2"/>
<dbReference type="STRING" id="1379680.GCA_001612615_04060"/>
<reference evidence="4 5" key="1">
    <citation type="submission" date="2017-09" db="EMBL/GenBank/DDBJ databases">
        <authorList>
            <person name="Ehlers B."/>
            <person name="Leendertz F.H."/>
        </authorList>
    </citation>
    <scope>NUCLEOTIDE SEQUENCE [LARGE SCALE GENOMIC DNA]</scope>
    <source>
        <strain evidence="4 5">DSM 45537</strain>
    </source>
</reference>
<dbReference type="SUPFAM" id="SSF54919">
    <property type="entry name" value="Nucleoside diphosphate kinase, NDK"/>
    <property type="match status" value="1"/>
</dbReference>
<keyword evidence="4" id="KW-0418">Kinase</keyword>
<dbReference type="PRINTS" id="PR01243">
    <property type="entry name" value="NUCDPKINASE"/>
</dbReference>
<sequence>MTALPTEPGGASLHALLGHLTPAAAKIDAYADDTYVQEAVDQLERLGIDPAAFARQHSLLLLKPDAIVARAIEPTLQWLPANGFRVVAAHRMRVNRHLVRALWYFAWNIASPERRRLADLLVDISDVLVLVVHGADDALPVPIRLTEAKGATDPRERKPGELRYVLGRHNFLLNLVHSPDDPADVLRELAIYFDEHTRGELLGQVTAGLDRTAAVSALAADLYATVPARSFDRDEALHDIVKNLRRSGIDVSEDADGARLLYSAWAAGAELDPWSVLVLGSYVLPMRVGTGPQTLPPVAAREWLEGRS</sequence>
<dbReference type="AlphaFoldDB" id="A0A285LBQ9"/>
<gene>
    <name evidence="4" type="ORF">SAMN04244553_3429</name>
</gene>
<accession>A0A285LBQ9</accession>
<protein>
    <submittedName>
        <fullName evidence="4">Nucleoside diphosphate kinase</fullName>
    </submittedName>
</protein>
<evidence type="ECO:0000313" key="4">
    <source>
        <dbReference type="EMBL" id="SNY82425.1"/>
    </source>
</evidence>
<evidence type="ECO:0000313" key="5">
    <source>
        <dbReference type="Proteomes" id="UP000219565"/>
    </source>
</evidence>
<dbReference type="GO" id="GO:0006183">
    <property type="term" value="P:GTP biosynthetic process"/>
    <property type="evidence" value="ECO:0007669"/>
    <property type="project" value="InterPro"/>
</dbReference>
<dbReference type="GO" id="GO:0006241">
    <property type="term" value="P:CTP biosynthetic process"/>
    <property type="evidence" value="ECO:0007669"/>
    <property type="project" value="InterPro"/>
</dbReference>
<organism evidence="4 5">
    <name type="scientific">Nocardia amikacinitolerans</name>
    <dbReference type="NCBI Taxonomy" id="756689"/>
    <lineage>
        <taxon>Bacteria</taxon>
        <taxon>Bacillati</taxon>
        <taxon>Actinomycetota</taxon>
        <taxon>Actinomycetes</taxon>
        <taxon>Mycobacteriales</taxon>
        <taxon>Nocardiaceae</taxon>
        <taxon>Nocardia</taxon>
    </lineage>
</organism>
<comment type="similarity">
    <text evidence="1 2">Belongs to the NDK family.</text>
</comment>
<comment type="caution">
    <text evidence="1">Lacks conserved residue(s) required for the propagation of feature annotation.</text>
</comment>
<dbReference type="SMART" id="SM00562">
    <property type="entry name" value="NDK"/>
    <property type="match status" value="1"/>
</dbReference>
<dbReference type="Gene3D" id="3.30.70.141">
    <property type="entry name" value="Nucleoside diphosphate kinase-like domain"/>
    <property type="match status" value="1"/>
</dbReference>
<name>A0A285LBQ9_9NOCA</name>
<feature type="domain" description="Nucleoside diphosphate kinase-like" evidence="3">
    <location>
        <begin position="55"/>
        <end position="203"/>
    </location>
</feature>
<dbReference type="GO" id="GO:0004550">
    <property type="term" value="F:nucleoside diphosphate kinase activity"/>
    <property type="evidence" value="ECO:0007669"/>
    <property type="project" value="InterPro"/>
</dbReference>
<dbReference type="Proteomes" id="UP000219565">
    <property type="component" value="Unassembled WGS sequence"/>
</dbReference>
<dbReference type="GO" id="GO:0006228">
    <property type="term" value="P:UTP biosynthetic process"/>
    <property type="evidence" value="ECO:0007669"/>
    <property type="project" value="InterPro"/>
</dbReference>
<dbReference type="RefSeq" id="WP_097245717.1">
    <property type="nucleotide sequence ID" value="NZ_OBEG01000003.1"/>
</dbReference>
<dbReference type="PROSITE" id="PS51374">
    <property type="entry name" value="NDPK_LIKE"/>
    <property type="match status" value="1"/>
</dbReference>